<feature type="chain" id="PRO_5043795508" description="DUF4185 domain-containing protein" evidence="1">
    <location>
        <begin position="28"/>
        <end position="308"/>
    </location>
</feature>
<proteinExistence type="predicted"/>
<reference evidence="2" key="1">
    <citation type="submission" date="2024-06" db="EMBL/GenBank/DDBJ databases">
        <title>Kribbella sp. strain HUAS MG21 genome sequences.</title>
        <authorList>
            <person name="Mo P."/>
        </authorList>
    </citation>
    <scope>NUCLEOTIDE SEQUENCE</scope>
    <source>
        <strain evidence="2">HUAS MG21</strain>
    </source>
</reference>
<evidence type="ECO:0000256" key="1">
    <source>
        <dbReference type="SAM" id="SignalP"/>
    </source>
</evidence>
<dbReference type="AlphaFoldDB" id="A0AAU7TIA6"/>
<dbReference type="RefSeq" id="WP_350279501.1">
    <property type="nucleotide sequence ID" value="NZ_CP158165.1"/>
</dbReference>
<keyword evidence="1" id="KW-0732">Signal</keyword>
<name>A0AAU7TIA6_9ACTN</name>
<evidence type="ECO:0000313" key="2">
    <source>
        <dbReference type="EMBL" id="XBV26705.1"/>
    </source>
</evidence>
<evidence type="ECO:0008006" key="3">
    <source>
        <dbReference type="Google" id="ProtNLM"/>
    </source>
</evidence>
<gene>
    <name evidence="2" type="ORF">ABN611_09810</name>
</gene>
<sequence>MFRKVLGLTGAAGLALGLGPALQPAAAAPATGSAVTAACALGLGAFDTASGVNSRVLSATAPPTVGRIMTTPNVYNTPYAVINPTTFTAVPAGNGRTTRSGKVVWGSGYLMESTYTIGSDGKIVGTPVFKRIGNGWGGRFLIQSQYKASPGSAPTRTMLYSQDMYGKFGRWTDVGKGFRNTGYVTGMSTMKSFALIATTPTYDMFLANNRAGGLYTVKIPTSVPLKPIITPVRTSSWQIFEQLIAAPCGKTGSILLGIDRDAKTGYLYAVGHANGASTVIKSLGKVPTTFTDWQHFRFAPAYDPLNGG</sequence>
<accession>A0AAU7TIA6</accession>
<feature type="signal peptide" evidence="1">
    <location>
        <begin position="1"/>
        <end position="27"/>
    </location>
</feature>
<dbReference type="EMBL" id="CP158165">
    <property type="protein sequence ID" value="XBV26705.1"/>
    <property type="molecule type" value="Genomic_DNA"/>
</dbReference>
<organism evidence="2">
    <name type="scientific">Kribbella sp. HUAS MG21</name>
    <dbReference type="NCBI Taxonomy" id="3160966"/>
    <lineage>
        <taxon>Bacteria</taxon>
        <taxon>Bacillati</taxon>
        <taxon>Actinomycetota</taxon>
        <taxon>Actinomycetes</taxon>
        <taxon>Propionibacteriales</taxon>
        <taxon>Kribbellaceae</taxon>
        <taxon>Kribbella</taxon>
    </lineage>
</organism>
<protein>
    <recommendedName>
        <fullName evidence="3">DUF4185 domain-containing protein</fullName>
    </recommendedName>
</protein>